<accession>M2SKB7</accession>
<dbReference type="AlphaFoldDB" id="M2SKB7"/>
<dbReference type="Proteomes" id="UP000016934">
    <property type="component" value="Unassembled WGS sequence"/>
</dbReference>
<dbReference type="GeneID" id="19135645"/>
<dbReference type="HOGENOM" id="CLU_119607_0_0_1"/>
<organism evidence="2 3">
    <name type="scientific">Cochliobolus sativus (strain ND90Pr / ATCC 201652)</name>
    <name type="common">Common root rot and spot blotch fungus</name>
    <name type="synonym">Bipolaris sorokiniana</name>
    <dbReference type="NCBI Taxonomy" id="665912"/>
    <lineage>
        <taxon>Eukaryota</taxon>
        <taxon>Fungi</taxon>
        <taxon>Dikarya</taxon>
        <taxon>Ascomycota</taxon>
        <taxon>Pezizomycotina</taxon>
        <taxon>Dothideomycetes</taxon>
        <taxon>Pleosporomycetidae</taxon>
        <taxon>Pleosporales</taxon>
        <taxon>Pleosporineae</taxon>
        <taxon>Pleosporaceae</taxon>
        <taxon>Bipolaris</taxon>
    </lineage>
</organism>
<feature type="compositionally biased region" description="Polar residues" evidence="1">
    <location>
        <begin position="137"/>
        <end position="151"/>
    </location>
</feature>
<dbReference type="RefSeq" id="XP_007700932.1">
    <property type="nucleotide sequence ID" value="XM_007702742.1"/>
</dbReference>
<feature type="region of interest" description="Disordered" evidence="1">
    <location>
        <begin position="123"/>
        <end position="178"/>
    </location>
</feature>
<reference evidence="2 3" key="1">
    <citation type="journal article" date="2012" name="PLoS Pathog.">
        <title>Diverse lifestyles and strategies of plant pathogenesis encoded in the genomes of eighteen Dothideomycetes fungi.</title>
        <authorList>
            <person name="Ohm R.A."/>
            <person name="Feau N."/>
            <person name="Henrissat B."/>
            <person name="Schoch C.L."/>
            <person name="Horwitz B.A."/>
            <person name="Barry K.W."/>
            <person name="Condon B.J."/>
            <person name="Copeland A.C."/>
            <person name="Dhillon B."/>
            <person name="Glaser F."/>
            <person name="Hesse C.N."/>
            <person name="Kosti I."/>
            <person name="LaButti K."/>
            <person name="Lindquist E.A."/>
            <person name="Lucas S."/>
            <person name="Salamov A.A."/>
            <person name="Bradshaw R.E."/>
            <person name="Ciuffetti L."/>
            <person name="Hamelin R.C."/>
            <person name="Kema G.H.J."/>
            <person name="Lawrence C."/>
            <person name="Scott J.A."/>
            <person name="Spatafora J.W."/>
            <person name="Turgeon B.G."/>
            <person name="de Wit P.J.G.M."/>
            <person name="Zhong S."/>
            <person name="Goodwin S.B."/>
            <person name="Grigoriev I.V."/>
        </authorList>
    </citation>
    <scope>NUCLEOTIDE SEQUENCE [LARGE SCALE GENOMIC DNA]</scope>
    <source>
        <strain evidence="3">ND90Pr / ATCC 201652</strain>
    </source>
</reference>
<dbReference type="OMA" id="YHANIVP"/>
<keyword evidence="3" id="KW-1185">Reference proteome</keyword>
<gene>
    <name evidence="2" type="ORF">COCSADRAFT_27266</name>
</gene>
<dbReference type="OrthoDB" id="3694883at2759"/>
<evidence type="ECO:0000256" key="1">
    <source>
        <dbReference type="SAM" id="MobiDB-lite"/>
    </source>
</evidence>
<dbReference type="EMBL" id="KB445645">
    <property type="protein sequence ID" value="EMD62765.1"/>
    <property type="molecule type" value="Genomic_DNA"/>
</dbReference>
<sequence>MTYITVNFDYVQYSKRDGRPYFQDPKHPMWIQFIENGEWVSIHVLWIKPYVFLQHFSPFAVLGLILEREIMDENMKKIVEEAKRLLPQEKSATETINSSQRPTLPSLQSYHADTPLKATHHNIATSSQQRLLPGPKSDSSLFTRRNSYSQTPREETQPGPVAIDGHHPRSDYYSMSDKTLHGRGGLHAVPIVDNEHINNQSTAVLPRCSQCMRTMS</sequence>
<reference evidence="3" key="2">
    <citation type="journal article" date="2013" name="PLoS Genet.">
        <title>Comparative genome structure, secondary metabolite, and effector coding capacity across Cochliobolus pathogens.</title>
        <authorList>
            <person name="Condon B.J."/>
            <person name="Leng Y."/>
            <person name="Wu D."/>
            <person name="Bushley K.E."/>
            <person name="Ohm R.A."/>
            <person name="Otillar R."/>
            <person name="Martin J."/>
            <person name="Schackwitz W."/>
            <person name="Grimwood J."/>
            <person name="MohdZainudin N."/>
            <person name="Xue C."/>
            <person name="Wang R."/>
            <person name="Manning V.A."/>
            <person name="Dhillon B."/>
            <person name="Tu Z.J."/>
            <person name="Steffenson B.J."/>
            <person name="Salamov A."/>
            <person name="Sun H."/>
            <person name="Lowry S."/>
            <person name="LaButti K."/>
            <person name="Han J."/>
            <person name="Copeland A."/>
            <person name="Lindquist E."/>
            <person name="Barry K."/>
            <person name="Schmutz J."/>
            <person name="Baker S.E."/>
            <person name="Ciuffetti L.M."/>
            <person name="Grigoriev I.V."/>
            <person name="Zhong S."/>
            <person name="Turgeon B.G."/>
        </authorList>
    </citation>
    <scope>NUCLEOTIDE SEQUENCE [LARGE SCALE GENOMIC DNA]</scope>
    <source>
        <strain evidence="3">ND90Pr / ATCC 201652</strain>
    </source>
</reference>
<proteinExistence type="predicted"/>
<dbReference type="KEGG" id="bsc:COCSADRAFT_27266"/>
<name>M2SKB7_COCSN</name>
<evidence type="ECO:0000313" key="3">
    <source>
        <dbReference type="Proteomes" id="UP000016934"/>
    </source>
</evidence>
<protein>
    <submittedName>
        <fullName evidence="2">Uncharacterized protein</fullName>
    </submittedName>
</protein>
<evidence type="ECO:0000313" key="2">
    <source>
        <dbReference type="EMBL" id="EMD62765.1"/>
    </source>
</evidence>